<dbReference type="Pfam" id="PF17954">
    <property type="entry name" value="Pirin_C_2"/>
    <property type="match status" value="1"/>
</dbReference>
<evidence type="ECO:0000259" key="4">
    <source>
        <dbReference type="Pfam" id="PF02678"/>
    </source>
</evidence>
<dbReference type="EMBL" id="CP003746">
    <property type="protein sequence ID" value="AFU99121.1"/>
    <property type="molecule type" value="Genomic_DNA"/>
</dbReference>
<feature type="binding site" evidence="2">
    <location>
        <position position="101"/>
    </location>
    <ligand>
        <name>Fe cation</name>
        <dbReference type="ChEBI" id="CHEBI:24875"/>
    </ligand>
</feature>
<reference evidence="6 7" key="1">
    <citation type="journal article" date="2013" name="Genome Announc.">
        <title>Complete genome sequence of Simiduia agarivorans SA1(T), a marine bacterium able to degrade a variety of polysaccharides.</title>
        <authorList>
            <person name="Lin S.Y."/>
            <person name="Shieh W.Y."/>
            <person name="Chen J.S."/>
            <person name="Tang S.L."/>
        </authorList>
    </citation>
    <scope>NUCLEOTIDE SEQUENCE [LARGE SCALE GENOMIC DNA]</scope>
    <source>
        <strain evidence="7">DSM 21679 / JCM 13881 / BCRC 17597 / SA1</strain>
    </source>
</reference>
<keyword evidence="7" id="KW-1185">Reference proteome</keyword>
<feature type="binding site" evidence="2">
    <location>
        <position position="103"/>
    </location>
    <ligand>
        <name>Fe cation</name>
        <dbReference type="ChEBI" id="CHEBI:24875"/>
    </ligand>
</feature>
<keyword evidence="2" id="KW-0408">Iron</keyword>
<evidence type="ECO:0000256" key="2">
    <source>
        <dbReference type="PIRSR" id="PIRSR006232-1"/>
    </source>
</evidence>
<dbReference type="InterPro" id="IPR041602">
    <property type="entry name" value="Quercetinase_C"/>
</dbReference>
<organism evidence="6 7">
    <name type="scientific">Simiduia agarivorans (strain DSM 21679 / JCM 13881 / BCRC 17597 / SA1)</name>
    <dbReference type="NCBI Taxonomy" id="1117647"/>
    <lineage>
        <taxon>Bacteria</taxon>
        <taxon>Pseudomonadati</taxon>
        <taxon>Pseudomonadota</taxon>
        <taxon>Gammaproteobacteria</taxon>
        <taxon>Cellvibrionales</taxon>
        <taxon>Cellvibrionaceae</taxon>
        <taxon>Simiduia</taxon>
    </lineage>
</organism>
<evidence type="ECO:0000313" key="6">
    <source>
        <dbReference type="EMBL" id="AFU99121.1"/>
    </source>
</evidence>
<dbReference type="SUPFAM" id="SSF51182">
    <property type="entry name" value="RmlC-like cupins"/>
    <property type="match status" value="1"/>
</dbReference>
<dbReference type="InterPro" id="IPR011051">
    <property type="entry name" value="RmlC_Cupin_sf"/>
</dbReference>
<evidence type="ECO:0000256" key="1">
    <source>
        <dbReference type="ARBA" id="ARBA00008416"/>
    </source>
</evidence>
<feature type="domain" description="Pirin N-terminal" evidence="4">
    <location>
        <begin position="12"/>
        <end position="119"/>
    </location>
</feature>
<dbReference type="InterPro" id="IPR003829">
    <property type="entry name" value="Pirin_N_dom"/>
</dbReference>
<comment type="similarity">
    <text evidence="1 3">Belongs to the pirin family.</text>
</comment>
<dbReference type="AlphaFoldDB" id="K4KJA1"/>
<dbReference type="GO" id="GO:0046872">
    <property type="term" value="F:metal ion binding"/>
    <property type="evidence" value="ECO:0007669"/>
    <property type="project" value="UniProtKB-KW"/>
</dbReference>
<accession>K4KJA1</accession>
<dbReference type="Pfam" id="PF02678">
    <property type="entry name" value="Pirin"/>
    <property type="match status" value="1"/>
</dbReference>
<dbReference type="PANTHER" id="PTHR43212">
    <property type="entry name" value="QUERCETIN 2,3-DIOXYGENASE"/>
    <property type="match status" value="1"/>
</dbReference>
<evidence type="ECO:0000259" key="5">
    <source>
        <dbReference type="Pfam" id="PF17954"/>
    </source>
</evidence>
<dbReference type="KEGG" id="saga:M5M_09690"/>
<dbReference type="eggNOG" id="COG1741">
    <property type="taxonomic scope" value="Bacteria"/>
</dbReference>
<dbReference type="Gene3D" id="2.60.120.10">
    <property type="entry name" value="Jelly Rolls"/>
    <property type="match status" value="2"/>
</dbReference>
<dbReference type="InterPro" id="IPR014710">
    <property type="entry name" value="RmlC-like_jellyroll"/>
</dbReference>
<dbReference type="Proteomes" id="UP000000466">
    <property type="component" value="Chromosome"/>
</dbReference>
<feature type="domain" description="Quercetin 2,3-dioxygenase C-terminal cupin" evidence="5">
    <location>
        <begin position="144"/>
        <end position="231"/>
    </location>
</feature>
<dbReference type="PIRSF" id="PIRSF006232">
    <property type="entry name" value="Pirin"/>
    <property type="match status" value="1"/>
</dbReference>
<protein>
    <recommendedName>
        <fullName evidence="8">Pirin family protein</fullName>
    </recommendedName>
</protein>
<dbReference type="InterPro" id="IPR012093">
    <property type="entry name" value="Pirin"/>
</dbReference>
<gene>
    <name evidence="6" type="ordered locus">M5M_09690</name>
</gene>
<name>K4KJA1_SIMAS</name>
<keyword evidence="2" id="KW-0479">Metal-binding</keyword>
<comment type="cofactor">
    <cofactor evidence="2">
        <name>Fe cation</name>
        <dbReference type="ChEBI" id="CHEBI:24875"/>
    </cofactor>
    <text evidence="2">Binds 1 Fe cation per subunit.</text>
</comment>
<feature type="binding site" evidence="2">
    <location>
        <position position="57"/>
    </location>
    <ligand>
        <name>Fe cation</name>
        <dbReference type="ChEBI" id="CHEBI:24875"/>
    </ligand>
</feature>
<proteinExistence type="inferred from homology"/>
<sequence>MLYHRPSSSRGRASFGWLDSKHSFSFGHYYDPEHMGFSALRVINDDQVKPGAGFDTHGHRDMEIISYILEGAIAHKDSMGNAFVVPAGEVQRMSAGTGITHSEYNYSATEPLRFLQIWIQPNQRGIAPGYEQKAIAQTAPLTPLVTPDGRGDSLTLQQDASIYRLVLEPGAAIDLDTRQRPGYLHLIDGRAEIANGDEKLALNAGDALGAYQEKLSVTAAEGKLTALWFDLPAAA</sequence>
<feature type="binding site" evidence="2">
    <location>
        <position position="59"/>
    </location>
    <ligand>
        <name>Fe cation</name>
        <dbReference type="ChEBI" id="CHEBI:24875"/>
    </ligand>
</feature>
<evidence type="ECO:0000256" key="3">
    <source>
        <dbReference type="RuleBase" id="RU003457"/>
    </source>
</evidence>
<dbReference type="HOGENOM" id="CLU_064194_2_2_6"/>
<dbReference type="OrthoDB" id="9780903at2"/>
<evidence type="ECO:0008006" key="8">
    <source>
        <dbReference type="Google" id="ProtNLM"/>
    </source>
</evidence>
<dbReference type="PANTHER" id="PTHR43212:SF3">
    <property type="entry name" value="QUERCETIN 2,3-DIOXYGENASE"/>
    <property type="match status" value="1"/>
</dbReference>
<evidence type="ECO:0000313" key="7">
    <source>
        <dbReference type="Proteomes" id="UP000000466"/>
    </source>
</evidence>
<dbReference type="CDD" id="cd02910">
    <property type="entry name" value="cupin_Yhhw_N"/>
    <property type="match status" value="1"/>
</dbReference>
<dbReference type="STRING" id="1117647.M5M_09690"/>
<dbReference type="RefSeq" id="WP_015047285.1">
    <property type="nucleotide sequence ID" value="NC_018868.3"/>
</dbReference>